<dbReference type="Pfam" id="PF08241">
    <property type="entry name" value="Methyltransf_11"/>
    <property type="match status" value="1"/>
</dbReference>
<dbReference type="CDD" id="cd02440">
    <property type="entry name" value="AdoMet_MTases"/>
    <property type="match status" value="1"/>
</dbReference>
<sequence>MSNRKAEKPNANRTESRPSTPCHRVIAALDERFDLAEHRRYLARDLEGVILDLGAGSGAMFPYLRTAAQQQPALHLHAIEPDPDRRRQAKQTASTHELDVDLRSGRVESLPYADDTFDVVIASAVFCTVQDPSRALEEVHRVVKPDGEFRFFEHVRSDGLRGYVQDALTPLWKRVDNGCHLDRRTDDWIAAGPFALDEIETLSFGITPVRPFVRGIATPVGHTETDDQIERRTSVSSAIVRSSSDDRFQEVS</sequence>
<feature type="region of interest" description="Disordered" evidence="1">
    <location>
        <begin position="1"/>
        <end position="22"/>
    </location>
</feature>
<dbReference type="Proteomes" id="UP001596383">
    <property type="component" value="Unassembled WGS sequence"/>
</dbReference>
<gene>
    <name evidence="3" type="ORF">ACFQE6_01685</name>
</gene>
<dbReference type="PANTHER" id="PTHR45036:SF1">
    <property type="entry name" value="METHYLTRANSFERASE LIKE 7A"/>
    <property type="match status" value="1"/>
</dbReference>
<keyword evidence="3" id="KW-0489">Methyltransferase</keyword>
<dbReference type="GO" id="GO:0008168">
    <property type="term" value="F:methyltransferase activity"/>
    <property type="evidence" value="ECO:0007669"/>
    <property type="project" value="UniProtKB-KW"/>
</dbReference>
<dbReference type="InterPro" id="IPR013216">
    <property type="entry name" value="Methyltransf_11"/>
</dbReference>
<evidence type="ECO:0000313" key="4">
    <source>
        <dbReference type="Proteomes" id="UP001596383"/>
    </source>
</evidence>
<organism evidence="3 4">
    <name type="scientific">Natrinema soli</name>
    <dbReference type="NCBI Taxonomy" id="1930624"/>
    <lineage>
        <taxon>Archaea</taxon>
        <taxon>Methanobacteriati</taxon>
        <taxon>Methanobacteriota</taxon>
        <taxon>Stenosarchaea group</taxon>
        <taxon>Halobacteria</taxon>
        <taxon>Halobacteriales</taxon>
        <taxon>Natrialbaceae</taxon>
        <taxon>Natrinema</taxon>
    </lineage>
</organism>
<feature type="domain" description="Methyltransferase type 11" evidence="2">
    <location>
        <begin position="51"/>
        <end position="150"/>
    </location>
</feature>
<reference evidence="3 4" key="1">
    <citation type="journal article" date="2019" name="Int. J. Syst. Evol. Microbiol.">
        <title>The Global Catalogue of Microorganisms (GCM) 10K type strain sequencing project: providing services to taxonomists for standard genome sequencing and annotation.</title>
        <authorList>
            <consortium name="The Broad Institute Genomics Platform"/>
            <consortium name="The Broad Institute Genome Sequencing Center for Infectious Disease"/>
            <person name="Wu L."/>
            <person name="Ma J."/>
        </authorList>
    </citation>
    <scope>NUCLEOTIDE SEQUENCE [LARGE SCALE GENOMIC DNA]</scope>
    <source>
        <strain evidence="3 4">LMG 29247</strain>
    </source>
</reference>
<dbReference type="SUPFAM" id="SSF53335">
    <property type="entry name" value="S-adenosyl-L-methionine-dependent methyltransferases"/>
    <property type="match status" value="1"/>
</dbReference>
<dbReference type="EMBL" id="JBHSWV010000022">
    <property type="protein sequence ID" value="MFC6763819.1"/>
    <property type="molecule type" value="Genomic_DNA"/>
</dbReference>
<evidence type="ECO:0000313" key="3">
    <source>
        <dbReference type="EMBL" id="MFC6763819.1"/>
    </source>
</evidence>
<dbReference type="GO" id="GO:0032259">
    <property type="term" value="P:methylation"/>
    <property type="evidence" value="ECO:0007669"/>
    <property type="project" value="UniProtKB-KW"/>
</dbReference>
<keyword evidence="3" id="KW-0808">Transferase</keyword>
<proteinExistence type="predicted"/>
<name>A0ABD5SG08_9EURY</name>
<dbReference type="Gene3D" id="3.40.50.150">
    <property type="entry name" value="Vaccinia Virus protein VP39"/>
    <property type="match status" value="1"/>
</dbReference>
<dbReference type="PANTHER" id="PTHR45036">
    <property type="entry name" value="METHYLTRANSFERASE LIKE 7B"/>
    <property type="match status" value="1"/>
</dbReference>
<accession>A0ABD5SG08</accession>
<dbReference type="RefSeq" id="WP_273736917.1">
    <property type="nucleotide sequence ID" value="NZ_JAQIVI010000022.1"/>
</dbReference>
<dbReference type="EC" id="2.1.1.-" evidence="3"/>
<keyword evidence="4" id="KW-1185">Reference proteome</keyword>
<evidence type="ECO:0000256" key="1">
    <source>
        <dbReference type="SAM" id="MobiDB-lite"/>
    </source>
</evidence>
<evidence type="ECO:0000259" key="2">
    <source>
        <dbReference type="Pfam" id="PF08241"/>
    </source>
</evidence>
<dbReference type="InterPro" id="IPR052356">
    <property type="entry name" value="Thiol_S-MT"/>
</dbReference>
<dbReference type="InterPro" id="IPR029063">
    <property type="entry name" value="SAM-dependent_MTases_sf"/>
</dbReference>
<dbReference type="AlphaFoldDB" id="A0ABD5SG08"/>
<protein>
    <submittedName>
        <fullName evidence="3">Class I SAM-dependent methyltransferase</fullName>
        <ecNumber evidence="3">2.1.1.-</ecNumber>
    </submittedName>
</protein>
<comment type="caution">
    <text evidence="3">The sequence shown here is derived from an EMBL/GenBank/DDBJ whole genome shotgun (WGS) entry which is preliminary data.</text>
</comment>
<feature type="compositionally biased region" description="Basic and acidic residues" evidence="1">
    <location>
        <begin position="1"/>
        <end position="16"/>
    </location>
</feature>